<dbReference type="RefSeq" id="XP_021338388.1">
    <property type="nucleotide sequence ID" value="XM_021481789.1"/>
</dbReference>
<evidence type="ECO:0000313" key="8">
    <source>
        <dbReference type="Proteomes" id="UP000002899"/>
    </source>
</evidence>
<feature type="domain" description="Carrier" evidence="6">
    <location>
        <begin position="37"/>
        <end position="112"/>
    </location>
</feature>
<dbReference type="Pfam" id="PF00550">
    <property type="entry name" value="PP-binding"/>
    <property type="match status" value="1"/>
</dbReference>
<evidence type="ECO:0000256" key="2">
    <source>
        <dbReference type="ARBA" id="ARBA00022450"/>
    </source>
</evidence>
<reference evidence="7 8" key="1">
    <citation type="journal article" date="2012" name="Nucleic Acids Res.">
        <title>Sequencing of the smallest Apicomplexan genome from the human pathogen Babesia microti.</title>
        <authorList>
            <person name="Cornillot E."/>
            <person name="Hadj-Kaddour K."/>
            <person name="Dassouli A."/>
            <person name="Noel B."/>
            <person name="Ranwez V."/>
            <person name="Vacherie B."/>
            <person name="Augagneur Y."/>
            <person name="Bres V."/>
            <person name="Duclos A."/>
            <person name="Randazzo S."/>
            <person name="Carcy B."/>
            <person name="Debierre-Grockiego F."/>
            <person name="Delbecq S."/>
            <person name="Moubri-Menage K."/>
            <person name="Shams-Eldin H."/>
            <person name="Usmani-Brown S."/>
            <person name="Bringaud F."/>
            <person name="Wincker P."/>
            <person name="Vivares C.P."/>
            <person name="Schwarz R.T."/>
            <person name="Schetters T.P."/>
            <person name="Krause P.J."/>
            <person name="Gorenflot A."/>
            <person name="Berry V."/>
            <person name="Barbe V."/>
            <person name="Ben Mamoun C."/>
        </authorList>
    </citation>
    <scope>NUCLEOTIDE SEQUENCE [LARGE SCALE GENOMIC DNA]</scope>
    <source>
        <strain evidence="7 8">RI</strain>
    </source>
</reference>
<comment type="function">
    <text evidence="4">Carrier of the growing fatty acid chain in fatty acid biosynthesis.</text>
</comment>
<reference evidence="7 8" key="2">
    <citation type="journal article" date="2013" name="PLoS ONE">
        <title>Whole genome mapping and re-organization of the nuclear and mitochondrial genomes of Babesia microti isolates.</title>
        <authorList>
            <person name="Cornillot E."/>
            <person name="Dassouli A."/>
            <person name="Garg A."/>
            <person name="Pachikara N."/>
            <person name="Randazzo S."/>
            <person name="Depoix D."/>
            <person name="Carcy B."/>
            <person name="Delbecq S."/>
            <person name="Frutos R."/>
            <person name="Silva J.C."/>
            <person name="Sutton R."/>
            <person name="Krause P.J."/>
            <person name="Mamoun C.B."/>
        </authorList>
    </citation>
    <scope>NUCLEOTIDE SEQUENCE [LARGE SCALE GENOMIC DNA]</scope>
    <source>
        <strain evidence="7 8">RI</strain>
    </source>
</reference>
<dbReference type="InterPro" id="IPR003231">
    <property type="entry name" value="ACP"/>
</dbReference>
<keyword evidence="2 4" id="KW-0596">Phosphopantetheine</keyword>
<evidence type="ECO:0000256" key="4">
    <source>
        <dbReference type="RuleBase" id="RU000722"/>
    </source>
</evidence>
<keyword evidence="3" id="KW-0597">Phosphoprotein</keyword>
<dbReference type="Gene3D" id="1.10.1200.10">
    <property type="entry name" value="ACP-like"/>
    <property type="match status" value="1"/>
</dbReference>
<dbReference type="GO" id="GO:0000036">
    <property type="term" value="F:acyl carrier activity"/>
    <property type="evidence" value="ECO:0007669"/>
    <property type="project" value="TreeGrafter"/>
</dbReference>
<dbReference type="EMBL" id="LN871598">
    <property type="protein sequence ID" value="SJK86200.1"/>
    <property type="molecule type" value="Genomic_DNA"/>
</dbReference>
<dbReference type="GeneID" id="33043673"/>
<dbReference type="VEuPathDB" id="PiroplasmaDB:BMR1_03g00127"/>
<keyword evidence="8" id="KW-1185">Reference proteome</keyword>
<dbReference type="KEGG" id="bmic:BMR1_03g00127"/>
<keyword evidence="4" id="KW-0444">Lipid biosynthesis</keyword>
<dbReference type="InterPro" id="IPR036736">
    <property type="entry name" value="ACP-like_sf"/>
</dbReference>
<protein>
    <recommendedName>
        <fullName evidence="4">Acyl carrier protein</fullName>
    </recommendedName>
</protein>
<reference evidence="7 8" key="3">
    <citation type="journal article" date="2016" name="Sci. Rep.">
        <title>Genome-wide diversity and gene expression profiling of Babesia microti isolates identify polymorphic genes that mediate host-pathogen interactions.</title>
        <authorList>
            <person name="Silva J.C."/>
            <person name="Cornillot E."/>
            <person name="McCracken C."/>
            <person name="Usmani-Brown S."/>
            <person name="Dwivedi A."/>
            <person name="Ifeonu O.O."/>
            <person name="Crabtree J."/>
            <person name="Gotia H.T."/>
            <person name="Virji A.Z."/>
            <person name="Reynes C."/>
            <person name="Colinge J."/>
            <person name="Kumar V."/>
            <person name="Lawres L."/>
            <person name="Pazzi J.E."/>
            <person name="Pablo J.V."/>
            <person name="Hung C."/>
            <person name="Brancato J."/>
            <person name="Kumari P."/>
            <person name="Orvis J."/>
            <person name="Tretina K."/>
            <person name="Chibucos M."/>
            <person name="Ott S."/>
            <person name="Sadzewicz L."/>
            <person name="Sengamalay N."/>
            <person name="Shetty A.C."/>
            <person name="Su Q."/>
            <person name="Tallon L."/>
            <person name="Fraser C.M."/>
            <person name="Frutos R."/>
            <person name="Molina D.M."/>
            <person name="Krause P.J."/>
            <person name="Ben Mamoun C."/>
        </authorList>
    </citation>
    <scope>NUCLEOTIDE SEQUENCE [LARGE SCALE GENOMIC DNA]</scope>
    <source>
        <strain evidence="7 8">RI</strain>
    </source>
</reference>
<evidence type="ECO:0000259" key="6">
    <source>
        <dbReference type="PROSITE" id="PS50075"/>
    </source>
</evidence>
<gene>
    <name evidence="7" type="ORF">BMR1_03g00127</name>
</gene>
<dbReference type="AlphaFoldDB" id="A0A1R4AB58"/>
<dbReference type="SUPFAM" id="SSF47336">
    <property type="entry name" value="ACP-like"/>
    <property type="match status" value="1"/>
</dbReference>
<sequence length="120" mass="13493">MLIHLLVTVPLFLNFSSSFRINKCTTNVYRKNFLAHSVRPEIITKVESIASDHFDKPATINDRLVDDLGADSLDKIELVIALEDAFDISIPDTQAESFVTLSDIAEYIESAVNGNLLRRR</sequence>
<dbReference type="InterPro" id="IPR009081">
    <property type="entry name" value="PP-bd_ACP"/>
</dbReference>
<keyword evidence="5" id="KW-0732">Signal</keyword>
<evidence type="ECO:0000256" key="5">
    <source>
        <dbReference type="SAM" id="SignalP"/>
    </source>
</evidence>
<evidence type="ECO:0000256" key="1">
    <source>
        <dbReference type="ARBA" id="ARBA00010930"/>
    </source>
</evidence>
<comment type="similarity">
    <text evidence="1">Belongs to the acyl carrier protein (ACP) family.</text>
</comment>
<keyword evidence="4" id="KW-0275">Fatty acid biosynthesis</keyword>
<organism evidence="7 8">
    <name type="scientific">Babesia microti (strain RI)</name>
    <dbReference type="NCBI Taxonomy" id="1133968"/>
    <lineage>
        <taxon>Eukaryota</taxon>
        <taxon>Sar</taxon>
        <taxon>Alveolata</taxon>
        <taxon>Apicomplexa</taxon>
        <taxon>Aconoidasida</taxon>
        <taxon>Piroplasmida</taxon>
        <taxon>Babesiidae</taxon>
        <taxon>Babesia</taxon>
    </lineage>
</organism>
<feature type="chain" id="PRO_5013114080" description="Acyl carrier protein" evidence="5">
    <location>
        <begin position="19"/>
        <end position="120"/>
    </location>
</feature>
<name>A0A1R4AB58_BABMR</name>
<dbReference type="Proteomes" id="UP000002899">
    <property type="component" value="Chromosome III"/>
</dbReference>
<evidence type="ECO:0000313" key="7">
    <source>
        <dbReference type="EMBL" id="SJK86200.1"/>
    </source>
</evidence>
<accession>A0A1R4AB58</accession>
<dbReference type="OrthoDB" id="361091at2759"/>
<dbReference type="HAMAP" id="MF_01217">
    <property type="entry name" value="Acyl_carrier"/>
    <property type="match status" value="1"/>
</dbReference>
<keyword evidence="4" id="KW-0276">Fatty acid metabolism</keyword>
<dbReference type="PROSITE" id="PS50075">
    <property type="entry name" value="CARRIER"/>
    <property type="match status" value="1"/>
</dbReference>
<dbReference type="PANTHER" id="PTHR20863:SF76">
    <property type="entry name" value="CARRIER DOMAIN-CONTAINING PROTEIN"/>
    <property type="match status" value="1"/>
</dbReference>
<dbReference type="GO" id="GO:0000035">
    <property type="term" value="F:acyl binding"/>
    <property type="evidence" value="ECO:0007669"/>
    <property type="project" value="TreeGrafter"/>
</dbReference>
<proteinExistence type="inferred from homology"/>
<keyword evidence="4" id="KW-0443">Lipid metabolism</keyword>
<evidence type="ECO:0000256" key="3">
    <source>
        <dbReference type="ARBA" id="ARBA00022553"/>
    </source>
</evidence>
<feature type="signal peptide" evidence="5">
    <location>
        <begin position="1"/>
        <end position="18"/>
    </location>
</feature>
<dbReference type="PANTHER" id="PTHR20863">
    <property type="entry name" value="ACYL CARRIER PROTEIN"/>
    <property type="match status" value="1"/>
</dbReference>